<dbReference type="CDD" id="cd02801">
    <property type="entry name" value="DUS_like_FMN"/>
    <property type="match status" value="1"/>
</dbReference>
<dbReference type="PROSITE" id="PS01136">
    <property type="entry name" value="UPF0034"/>
    <property type="match status" value="1"/>
</dbReference>
<dbReference type="NCBIfam" id="TIGR00737">
    <property type="entry name" value="nifR3_yhdG"/>
    <property type="match status" value="1"/>
</dbReference>
<evidence type="ECO:0000256" key="6">
    <source>
        <dbReference type="ARBA" id="ARBA00022694"/>
    </source>
</evidence>
<evidence type="ECO:0000259" key="15">
    <source>
        <dbReference type="Pfam" id="PF01207"/>
    </source>
</evidence>
<evidence type="ECO:0000313" key="17">
    <source>
        <dbReference type="Proteomes" id="UP000064893"/>
    </source>
</evidence>
<dbReference type="STRING" id="1307839.L21SP5_02345"/>
<comment type="cofactor">
    <cofactor evidence="1 12 14">
        <name>FMN</name>
        <dbReference type="ChEBI" id="CHEBI:58210"/>
    </cofactor>
</comment>
<evidence type="ECO:0000256" key="5">
    <source>
        <dbReference type="ARBA" id="ARBA00022643"/>
    </source>
</evidence>
<keyword evidence="5 12" id="KW-0288">FMN</keyword>
<dbReference type="PIRSF" id="PIRSF006621">
    <property type="entry name" value="Dus"/>
    <property type="match status" value="1"/>
</dbReference>
<evidence type="ECO:0000256" key="12">
    <source>
        <dbReference type="PIRNR" id="PIRNR006621"/>
    </source>
</evidence>
<evidence type="ECO:0000256" key="11">
    <source>
        <dbReference type="ARBA" id="ARBA00048802"/>
    </source>
</evidence>
<accession>A0A0S2I0P0</accession>
<dbReference type="Proteomes" id="UP000064893">
    <property type="component" value="Chromosome"/>
</dbReference>
<evidence type="ECO:0000256" key="10">
    <source>
        <dbReference type="ARBA" id="ARBA00048205"/>
    </source>
</evidence>
<evidence type="ECO:0000256" key="4">
    <source>
        <dbReference type="ARBA" id="ARBA00022630"/>
    </source>
</evidence>
<feature type="domain" description="DUS-like FMN-binding" evidence="15">
    <location>
        <begin position="16"/>
        <end position="297"/>
    </location>
</feature>
<dbReference type="InterPro" id="IPR013785">
    <property type="entry name" value="Aldolase_TIM"/>
</dbReference>
<dbReference type="EC" id="1.3.1.-" evidence="12"/>
<feature type="active site" description="Proton donor" evidence="13">
    <location>
        <position position="102"/>
    </location>
</feature>
<evidence type="ECO:0000256" key="8">
    <source>
        <dbReference type="ARBA" id="ARBA00022884"/>
    </source>
</evidence>
<dbReference type="InterPro" id="IPR035587">
    <property type="entry name" value="DUS-like_FMN-bd"/>
</dbReference>
<keyword evidence="4 12" id="KW-0285">Flavoprotein</keyword>
<feature type="binding site" evidence="14">
    <location>
        <position position="141"/>
    </location>
    <ligand>
        <name>FMN</name>
        <dbReference type="ChEBI" id="CHEBI:58210"/>
    </ligand>
</feature>
<dbReference type="PATRIC" id="fig|1307839.3.peg.2465"/>
<dbReference type="KEGG" id="blq:L21SP5_02345"/>
<evidence type="ECO:0000256" key="9">
    <source>
        <dbReference type="ARBA" id="ARBA00023002"/>
    </source>
</evidence>
<keyword evidence="17" id="KW-1185">Reference proteome</keyword>
<gene>
    <name evidence="16" type="primary">dus_2</name>
    <name evidence="16" type="ORF">L21SP5_02345</name>
</gene>
<comment type="catalytic activity">
    <reaction evidence="11">
        <text>a 5,6-dihydrouridine in tRNA + NAD(+) = a uridine in tRNA + NADH + H(+)</text>
        <dbReference type="Rhea" id="RHEA:54452"/>
        <dbReference type="Rhea" id="RHEA-COMP:13339"/>
        <dbReference type="Rhea" id="RHEA-COMP:13887"/>
        <dbReference type="ChEBI" id="CHEBI:15378"/>
        <dbReference type="ChEBI" id="CHEBI:57540"/>
        <dbReference type="ChEBI" id="CHEBI:57945"/>
        <dbReference type="ChEBI" id="CHEBI:65315"/>
        <dbReference type="ChEBI" id="CHEBI:74443"/>
    </reaction>
</comment>
<comment type="similarity">
    <text evidence="12">Belongs to the dus family.</text>
</comment>
<evidence type="ECO:0000256" key="2">
    <source>
        <dbReference type="ARBA" id="ARBA00002790"/>
    </source>
</evidence>
<dbReference type="GO" id="GO:0050660">
    <property type="term" value="F:flavin adenine dinucleotide binding"/>
    <property type="evidence" value="ECO:0007669"/>
    <property type="project" value="InterPro"/>
</dbReference>
<dbReference type="GO" id="GO:0000049">
    <property type="term" value="F:tRNA binding"/>
    <property type="evidence" value="ECO:0007669"/>
    <property type="project" value="UniProtKB-KW"/>
</dbReference>
<dbReference type="SUPFAM" id="SSF51395">
    <property type="entry name" value="FMN-linked oxidoreductases"/>
    <property type="match status" value="1"/>
</dbReference>
<keyword evidence="7" id="KW-0521">NADP</keyword>
<keyword evidence="6 12" id="KW-0819">tRNA processing</keyword>
<feature type="binding site" evidence="14">
    <location>
        <position position="171"/>
    </location>
    <ligand>
        <name>FMN</name>
        <dbReference type="ChEBI" id="CHEBI:58210"/>
    </ligand>
</feature>
<comment type="catalytic activity">
    <reaction evidence="10">
        <text>a 5,6-dihydrouridine in tRNA + NADP(+) = a uridine in tRNA + NADPH + H(+)</text>
        <dbReference type="Rhea" id="RHEA:23624"/>
        <dbReference type="Rhea" id="RHEA-COMP:13339"/>
        <dbReference type="Rhea" id="RHEA-COMP:13887"/>
        <dbReference type="ChEBI" id="CHEBI:15378"/>
        <dbReference type="ChEBI" id="CHEBI:57783"/>
        <dbReference type="ChEBI" id="CHEBI:58349"/>
        <dbReference type="ChEBI" id="CHEBI:65315"/>
        <dbReference type="ChEBI" id="CHEBI:74443"/>
    </reaction>
</comment>
<dbReference type="InterPro" id="IPR001269">
    <property type="entry name" value="DUS_fam"/>
</dbReference>
<proteinExistence type="inferred from homology"/>
<feature type="binding site" evidence="14">
    <location>
        <position position="72"/>
    </location>
    <ligand>
        <name>FMN</name>
        <dbReference type="ChEBI" id="CHEBI:58210"/>
    </ligand>
</feature>
<sequence length="345" mass="39132">MIKIGNTELRDYPVVFAPMEDVSDPPFRYMCKQFGADLMYTEFIAAEGLVRDAKKSLKKLDIFDYERPIAIQIFGHNIDSMVGAAKMVAEVKPDIIDLNFGCPVKKVAGKGAGAGMLREPEKMVEMTAAIVKAVDIPVTVKTRLGWDEDSKIITELAEPLQDAGIAALTIHGRTRAQFYRGEADWTLIREVKQNPRINIPIIGNGDIKDPVGAKRMFDEYGVDAIMIGRAVIGRPWIFKEVRHYLDKGEFMPPLTIDDRVDMAQMHLQKSIEWKGDVYGVLEMRQHLSNYFKGLPNFKPRRLKLLTTPEPDGVRAQLEDIRKVYKNYALDNNHLIENHCSKLEKL</sequence>
<dbReference type="Gene3D" id="1.10.1200.80">
    <property type="entry name" value="Putative flavin oxidoreducatase, domain 2"/>
    <property type="match status" value="1"/>
</dbReference>
<keyword evidence="3" id="KW-0820">tRNA-binding</keyword>
<dbReference type="PANTHER" id="PTHR45846:SF1">
    <property type="entry name" value="TRNA-DIHYDROURIDINE(47) SYNTHASE [NAD(P)(+)]-LIKE"/>
    <property type="match status" value="1"/>
</dbReference>
<reference evidence="16 17" key="1">
    <citation type="submission" date="2015-11" db="EMBL/GenBank/DDBJ databases">
        <title>Description and complete genome sequence of a novel strain predominating in hypersaline microbial mats and representing a new family of the Bacteriodetes phylum.</title>
        <authorList>
            <person name="Spring S."/>
            <person name="Bunk B."/>
            <person name="Sproer C."/>
            <person name="Klenk H.-P."/>
        </authorList>
    </citation>
    <scope>NUCLEOTIDE SEQUENCE [LARGE SCALE GENOMIC DNA]</scope>
    <source>
        <strain evidence="16 17">L21-Spi-D4</strain>
    </source>
</reference>
<dbReference type="PANTHER" id="PTHR45846">
    <property type="entry name" value="TRNA-DIHYDROURIDINE(47) SYNTHASE [NAD(P)(+)]-LIKE"/>
    <property type="match status" value="1"/>
</dbReference>
<evidence type="ECO:0000256" key="14">
    <source>
        <dbReference type="PIRSR" id="PIRSR006621-2"/>
    </source>
</evidence>
<name>A0A0S2I0P0_9BACT</name>
<protein>
    <recommendedName>
        <fullName evidence="12">tRNA-dihydrouridine synthase</fullName>
        <ecNumber evidence="12">1.3.1.-</ecNumber>
    </recommendedName>
</protein>
<organism evidence="16 17">
    <name type="scientific">Salinivirga cyanobacteriivorans</name>
    <dbReference type="NCBI Taxonomy" id="1307839"/>
    <lineage>
        <taxon>Bacteria</taxon>
        <taxon>Pseudomonadati</taxon>
        <taxon>Bacteroidota</taxon>
        <taxon>Bacteroidia</taxon>
        <taxon>Bacteroidales</taxon>
        <taxon>Salinivirgaceae</taxon>
        <taxon>Salinivirga</taxon>
    </lineage>
</organism>
<dbReference type="InterPro" id="IPR018517">
    <property type="entry name" value="tRNA_hU_synthase_CS"/>
</dbReference>
<feature type="binding site" evidence="14">
    <location>
        <begin position="228"/>
        <end position="229"/>
    </location>
    <ligand>
        <name>FMN</name>
        <dbReference type="ChEBI" id="CHEBI:58210"/>
    </ligand>
</feature>
<dbReference type="Gene3D" id="3.20.20.70">
    <property type="entry name" value="Aldolase class I"/>
    <property type="match status" value="1"/>
</dbReference>
<keyword evidence="9 12" id="KW-0560">Oxidoreductase</keyword>
<comment type="function">
    <text evidence="2 12">Catalyzes the synthesis of 5,6-dihydrouridine (D), a modified base found in the D-loop of most tRNAs, via the reduction of the C5-C6 double bond in target uridines.</text>
</comment>
<evidence type="ECO:0000256" key="7">
    <source>
        <dbReference type="ARBA" id="ARBA00022857"/>
    </source>
</evidence>
<keyword evidence="14" id="KW-0547">Nucleotide-binding</keyword>
<keyword evidence="8" id="KW-0694">RNA-binding</keyword>
<evidence type="ECO:0000256" key="3">
    <source>
        <dbReference type="ARBA" id="ARBA00022555"/>
    </source>
</evidence>
<dbReference type="Pfam" id="PF01207">
    <property type="entry name" value="Dus"/>
    <property type="match status" value="1"/>
</dbReference>
<evidence type="ECO:0000313" key="16">
    <source>
        <dbReference type="EMBL" id="ALO15977.1"/>
    </source>
</evidence>
<dbReference type="InterPro" id="IPR004652">
    <property type="entry name" value="DusB-like"/>
</dbReference>
<dbReference type="InterPro" id="IPR024036">
    <property type="entry name" value="tRNA-dHydroUridine_Synthase_C"/>
</dbReference>
<evidence type="ECO:0000256" key="13">
    <source>
        <dbReference type="PIRSR" id="PIRSR006621-1"/>
    </source>
</evidence>
<dbReference type="AlphaFoldDB" id="A0A0S2I0P0"/>
<dbReference type="EMBL" id="CP013118">
    <property type="protein sequence ID" value="ALO15977.1"/>
    <property type="molecule type" value="Genomic_DNA"/>
</dbReference>
<dbReference type="GO" id="GO:0017150">
    <property type="term" value="F:tRNA dihydrouridine synthase activity"/>
    <property type="evidence" value="ECO:0007669"/>
    <property type="project" value="InterPro"/>
</dbReference>
<evidence type="ECO:0000256" key="1">
    <source>
        <dbReference type="ARBA" id="ARBA00001917"/>
    </source>
</evidence>